<evidence type="ECO:0008006" key="3">
    <source>
        <dbReference type="Google" id="ProtNLM"/>
    </source>
</evidence>
<name>A0ABR0ETE9_ZASCE</name>
<organism evidence="1 2">
    <name type="scientific">Zasmidium cellare</name>
    <name type="common">Wine cellar mold</name>
    <name type="synonym">Racodium cellare</name>
    <dbReference type="NCBI Taxonomy" id="395010"/>
    <lineage>
        <taxon>Eukaryota</taxon>
        <taxon>Fungi</taxon>
        <taxon>Dikarya</taxon>
        <taxon>Ascomycota</taxon>
        <taxon>Pezizomycotina</taxon>
        <taxon>Dothideomycetes</taxon>
        <taxon>Dothideomycetidae</taxon>
        <taxon>Mycosphaerellales</taxon>
        <taxon>Mycosphaerellaceae</taxon>
        <taxon>Zasmidium</taxon>
    </lineage>
</organism>
<gene>
    <name evidence="1" type="ORF">PRZ48_005259</name>
</gene>
<dbReference type="EMBL" id="JAXOVC010000003">
    <property type="protein sequence ID" value="KAK4504343.1"/>
    <property type="molecule type" value="Genomic_DNA"/>
</dbReference>
<proteinExistence type="predicted"/>
<evidence type="ECO:0000313" key="2">
    <source>
        <dbReference type="Proteomes" id="UP001305779"/>
    </source>
</evidence>
<protein>
    <recommendedName>
        <fullName evidence="3">SprT-like domain-containing protein</fullName>
    </recommendedName>
</protein>
<dbReference type="Proteomes" id="UP001305779">
    <property type="component" value="Unassembled WGS sequence"/>
</dbReference>
<comment type="caution">
    <text evidence="1">The sequence shown here is derived from an EMBL/GenBank/DDBJ whole genome shotgun (WGS) entry which is preliminary data.</text>
</comment>
<keyword evidence="2" id="KW-1185">Reference proteome</keyword>
<sequence length="210" mass="23700">MSASNVDRYDLSPQRKDLVLNSHRPIELVEWVKWHTMNFGLDDPTVQQGHLTRLLQDFVAFVVVERHCPYESLRKLELIRDAVSKVVFCGALDGVSLEWGRIGGNRPDYGVTEGYGADVKIGIRPFPKAKSKEASAKEVVQTLLHELCHAMLMKYSCVNRLCGDQACMGKRELEEGKKGHGVAWRSLASFVESITEHVFGKELLLDIKFD</sequence>
<evidence type="ECO:0000313" key="1">
    <source>
        <dbReference type="EMBL" id="KAK4504343.1"/>
    </source>
</evidence>
<accession>A0ABR0ETE9</accession>
<reference evidence="1 2" key="1">
    <citation type="journal article" date="2023" name="G3 (Bethesda)">
        <title>A chromosome-level genome assembly of Zasmidium syzygii isolated from banana leaves.</title>
        <authorList>
            <person name="van Westerhoven A.C."/>
            <person name="Mehrabi R."/>
            <person name="Talebi R."/>
            <person name="Steentjes M.B.F."/>
            <person name="Corcolon B."/>
            <person name="Chong P.A."/>
            <person name="Kema G.H.J."/>
            <person name="Seidl M.F."/>
        </authorList>
    </citation>
    <scope>NUCLEOTIDE SEQUENCE [LARGE SCALE GENOMIC DNA]</scope>
    <source>
        <strain evidence="1 2">P124</strain>
    </source>
</reference>